<dbReference type="GO" id="GO:0015944">
    <property type="term" value="P:formate oxidation"/>
    <property type="evidence" value="ECO:0007669"/>
    <property type="project" value="UniProtKB-ARBA"/>
</dbReference>
<feature type="domain" description="4Fe-4S Mo/W bis-MGD-type" evidence="16">
    <location>
        <begin position="50"/>
        <end position="113"/>
    </location>
</feature>
<dbReference type="GO" id="GO:0042597">
    <property type="term" value="C:periplasmic space"/>
    <property type="evidence" value="ECO:0007669"/>
    <property type="project" value="UniProtKB-SubCell"/>
</dbReference>
<keyword evidence="13" id="KW-0411">Iron-sulfur</keyword>
<keyword evidence="9" id="KW-0574">Periplasm</keyword>
<feature type="chain" id="PRO_5015755841" evidence="15">
    <location>
        <begin position="35"/>
        <end position="1030"/>
    </location>
</feature>
<dbReference type="Gene3D" id="3.30.200.210">
    <property type="match status" value="1"/>
</dbReference>
<dbReference type="GO" id="GO:0009061">
    <property type="term" value="P:anaerobic respiration"/>
    <property type="evidence" value="ECO:0007669"/>
    <property type="project" value="TreeGrafter"/>
</dbReference>
<evidence type="ECO:0000256" key="7">
    <source>
        <dbReference type="ARBA" id="ARBA00022723"/>
    </source>
</evidence>
<dbReference type="Gene3D" id="3.40.228.10">
    <property type="entry name" value="Dimethylsulfoxide Reductase, domain 2"/>
    <property type="match status" value="2"/>
</dbReference>
<dbReference type="GO" id="GO:0009326">
    <property type="term" value="C:formate dehydrogenase complex"/>
    <property type="evidence" value="ECO:0007669"/>
    <property type="project" value="UniProtKB-ARBA"/>
</dbReference>
<keyword evidence="5" id="KW-0004">4Fe-4S</keyword>
<dbReference type="SUPFAM" id="SSF50692">
    <property type="entry name" value="ADC-like"/>
    <property type="match status" value="1"/>
</dbReference>
<keyword evidence="14" id="KW-0520">NAD</keyword>
<dbReference type="FunFam" id="2.40.40.20:FF:000017">
    <property type="entry name" value="Formate dehydrogenase, alpha subunit"/>
    <property type="match status" value="1"/>
</dbReference>
<evidence type="ECO:0000256" key="5">
    <source>
        <dbReference type="ARBA" id="ARBA00022485"/>
    </source>
</evidence>
<dbReference type="EMBL" id="QEXO01000001">
    <property type="protein sequence ID" value="PWE15304.1"/>
    <property type="molecule type" value="Genomic_DNA"/>
</dbReference>
<dbReference type="InterPro" id="IPR006443">
    <property type="entry name" value="Formate-DH-alph_fdnG"/>
</dbReference>
<keyword evidence="8 15" id="KW-0732">Signal</keyword>
<evidence type="ECO:0000256" key="11">
    <source>
        <dbReference type="ARBA" id="ARBA00023002"/>
    </source>
</evidence>
<dbReference type="PANTHER" id="PTHR43598:SF1">
    <property type="entry name" value="FORMATE DEHYDROGENASE-O MAJOR SUBUNIT"/>
    <property type="match status" value="1"/>
</dbReference>
<dbReference type="InterPro" id="IPR006657">
    <property type="entry name" value="MoPterin_dinucl-bd_dom"/>
</dbReference>
<dbReference type="GO" id="GO:0051539">
    <property type="term" value="F:4 iron, 4 sulfur cluster binding"/>
    <property type="evidence" value="ECO:0007669"/>
    <property type="project" value="UniProtKB-KW"/>
</dbReference>
<evidence type="ECO:0000256" key="13">
    <source>
        <dbReference type="ARBA" id="ARBA00023014"/>
    </source>
</evidence>
<comment type="caution">
    <text evidence="17">The sequence shown here is derived from an EMBL/GenBank/DDBJ whole genome shotgun (WGS) entry which is preliminary data.</text>
</comment>
<comment type="cofactor">
    <cofactor evidence="1">
        <name>Mo-bis(molybdopterin guanine dinucleotide)</name>
        <dbReference type="ChEBI" id="CHEBI:60539"/>
    </cofactor>
</comment>
<keyword evidence="6" id="KW-0500">Molybdenum</keyword>
<dbReference type="STRING" id="511.UZ73_04120"/>
<dbReference type="Proteomes" id="UP000245216">
    <property type="component" value="Unassembled WGS sequence"/>
</dbReference>
<evidence type="ECO:0000256" key="2">
    <source>
        <dbReference type="ARBA" id="ARBA00001966"/>
    </source>
</evidence>
<comment type="cofactor">
    <cofactor evidence="2">
        <name>[4Fe-4S] cluster</name>
        <dbReference type="ChEBI" id="CHEBI:49883"/>
    </cofactor>
</comment>
<name>A0A2U2BMR3_ALCFA</name>
<reference evidence="17 18" key="2">
    <citation type="submission" date="2018-05" db="EMBL/GenBank/DDBJ databases">
        <authorList>
            <person name="Lanie J.A."/>
            <person name="Ng W.-L."/>
            <person name="Kazmierczak K.M."/>
            <person name="Andrzejewski T.M."/>
            <person name="Davidsen T.M."/>
            <person name="Wayne K.J."/>
            <person name="Tettelin H."/>
            <person name="Glass J.I."/>
            <person name="Rusch D."/>
            <person name="Podicherti R."/>
            <person name="Tsui H.-C.T."/>
            <person name="Winkler M.E."/>
        </authorList>
    </citation>
    <scope>NUCLEOTIDE SEQUENCE [LARGE SCALE GENOMIC DNA]</scope>
    <source>
        <strain evidence="17 18">YBY</strain>
    </source>
</reference>
<dbReference type="GO" id="GO:0009055">
    <property type="term" value="F:electron transfer activity"/>
    <property type="evidence" value="ECO:0007669"/>
    <property type="project" value="InterPro"/>
</dbReference>
<dbReference type="GO" id="GO:0047111">
    <property type="term" value="F:formate dehydrogenase (cytochrome-c-553) activity"/>
    <property type="evidence" value="ECO:0007669"/>
    <property type="project" value="InterPro"/>
</dbReference>
<dbReference type="GO" id="GO:0036397">
    <property type="term" value="F:formate dehydrogenase (quinone) activity"/>
    <property type="evidence" value="ECO:0007669"/>
    <property type="project" value="UniProtKB-ARBA"/>
</dbReference>
<dbReference type="FunFam" id="3.40.228.10:FF:000009">
    <property type="entry name" value="Formate dehydrogenase, alpha subunit, selenocysteine-containing"/>
    <property type="match status" value="1"/>
</dbReference>
<dbReference type="CDD" id="cd02752">
    <property type="entry name" value="MopB_Formate-Dh-Na-like"/>
    <property type="match status" value="1"/>
</dbReference>
<evidence type="ECO:0000313" key="17">
    <source>
        <dbReference type="EMBL" id="PWE15304.1"/>
    </source>
</evidence>
<dbReference type="FunFam" id="3.40.50.740:FF:000007">
    <property type="entry name" value="Formate dehydrogenase, alpha subunit, selenocysteine-containing"/>
    <property type="match status" value="1"/>
</dbReference>
<comment type="similarity">
    <text evidence="4">Belongs to the prokaryotic molybdopterin-containing oxidoreductase family.</text>
</comment>
<dbReference type="RefSeq" id="WP_109088197.1">
    <property type="nucleotide sequence ID" value="NZ_QEXO01000001.1"/>
</dbReference>
<dbReference type="PROSITE" id="PS51669">
    <property type="entry name" value="4FE4S_MOW_BIS_MGD"/>
    <property type="match status" value="1"/>
</dbReference>
<organism evidence="17 18">
    <name type="scientific">Alcaligenes faecalis</name>
    <dbReference type="NCBI Taxonomy" id="511"/>
    <lineage>
        <taxon>Bacteria</taxon>
        <taxon>Pseudomonadati</taxon>
        <taxon>Pseudomonadota</taxon>
        <taxon>Betaproteobacteria</taxon>
        <taxon>Burkholderiales</taxon>
        <taxon>Alcaligenaceae</taxon>
        <taxon>Alcaligenes</taxon>
    </lineage>
</organism>
<dbReference type="GO" id="GO:0008863">
    <property type="term" value="F:formate dehydrogenase (NAD+) activity"/>
    <property type="evidence" value="ECO:0007669"/>
    <property type="project" value="InterPro"/>
</dbReference>
<evidence type="ECO:0000256" key="4">
    <source>
        <dbReference type="ARBA" id="ARBA00010312"/>
    </source>
</evidence>
<reference evidence="17 18" key="1">
    <citation type="submission" date="2018-05" db="EMBL/GenBank/DDBJ databases">
        <title>Genome Sequence of an Efficient Indole-Degrading Bacterium, Alcaligenes sp.YBY.</title>
        <authorList>
            <person name="Yang B."/>
        </authorList>
    </citation>
    <scope>NUCLEOTIDE SEQUENCE [LARGE SCALE GENOMIC DNA]</scope>
    <source>
        <strain evidence="17 18">YBY</strain>
    </source>
</reference>
<accession>A0A2U2BMR3</accession>
<comment type="subcellular location">
    <subcellularLocation>
        <location evidence="3">Periplasm</location>
    </subcellularLocation>
</comment>
<protein>
    <submittedName>
        <fullName evidence="17">Formate dehydrogenase-N subunit alpha</fullName>
    </submittedName>
</protein>
<dbReference type="SUPFAM" id="SSF53706">
    <property type="entry name" value="Formate dehydrogenase/DMSO reductase, domains 1-3"/>
    <property type="match status" value="1"/>
</dbReference>
<dbReference type="Pfam" id="PF01568">
    <property type="entry name" value="Molydop_binding"/>
    <property type="match status" value="1"/>
</dbReference>
<dbReference type="Gene3D" id="3.40.50.740">
    <property type="match status" value="1"/>
</dbReference>
<dbReference type="FunFam" id="3.30.200.210:FF:000003">
    <property type="entry name" value="Formate dehydrogenase-N subunit alpha"/>
    <property type="match status" value="1"/>
</dbReference>
<dbReference type="FunFam" id="3.40.228.10:FF:000006">
    <property type="entry name" value="Formate dehydrogenase, alpha subunit, selenocysteine-containing"/>
    <property type="match status" value="1"/>
</dbReference>
<dbReference type="PROSITE" id="PS51318">
    <property type="entry name" value="TAT"/>
    <property type="match status" value="1"/>
</dbReference>
<gene>
    <name evidence="17" type="primary">fdnG</name>
    <name evidence="17" type="ORF">DF183_00745</name>
</gene>
<evidence type="ECO:0000256" key="6">
    <source>
        <dbReference type="ARBA" id="ARBA00022505"/>
    </source>
</evidence>
<keyword evidence="7" id="KW-0479">Metal-binding</keyword>
<evidence type="ECO:0000313" key="18">
    <source>
        <dbReference type="Proteomes" id="UP000245216"/>
    </source>
</evidence>
<sequence length="1030" mass="114752">MNNTVPSFGRRQFLKILGAGAAALSATAMGLSTAAAQVPAAVRPYKLLRAKETRNNCTYCSVGCGILMYSMGDGSKNAKPRIFHIEGDPDHPVSRGSLCPKGAGLLDMIHSKNRLLHPEYRAPGSKEWVKISWSEATKRIARLLKDDRDANFIAKNEKGQVVNRWLSSGFLASSAASNETGLLDFKFTRALGMLGIDCQARLCHAPTVSALAPSFGRGAMTNHWVDIKNANVVIVMGGNPAEAHPVGFKWVIEAKIKNKAKVIVVDPRFNRTAAVADIFSPIRAGSDTAFLMGMVRWLLENDKIQHEYVRSYTNASLIVRDDFTFDEGVFSGFNPQTKVYDKSSWTYAVDENGEVMRDMSMTHPRSVLQLLKAHVDRYTPEVVENITGVKQADFLQIAEIIGSCSAKNKTLTWLYALGWTHHTGGAQIIRGAAMIQLLLGNIGMAGGGVNALRGHSNIQGYTDLGLLSLRVPGYMNLPSDNQQTLSQYLEETTPKDVLPGQVNYWKNTPKFFISLLKNLYGKHATPANDFAFDLLPKWDRSYDMLAYFDMMYEGKVNGYFAQGFNPLAAMPDKNKTSKALSKLKFLVIVDPLVTETSNFWRNEGQFNDIKTEEVMTEVFRLPSNCFAEEDGSIVNSGRWLQWHYAGQQPPGLARHDPNILGEIMMELRRLYEEEGGACPEQVLSMTWDADTYHDPYFPHPEEVAKEANGYALADVFDENGKQILRKGQLLDSFAQLRDDGTTQSYCWVFAGSWTEKGNQMANRDNTDTGLGNTPGWAWAWPANRRILYNRASMDEMGNPWDEHRQILHWDGKQWTGADIPDFPANLPPGSPAAPFIMLPEGLGRLFSEKGINDGPFPEHYEPVESPIAKNPLHEKVTHNPTARILSNDAERMGNRHDYPYVATTYSITELFRHWTKHSYLNAMLQPEQFVEIGEQLAAEKDIRHGDTVKVTTKRGYITAKAVVTKRMRTLTVAGQEVQQIGIPCHWGFEGETRKGFLANTLSPGVGDANTQTPEFKAFLVNVEKMKGATA</sequence>
<dbReference type="GO" id="GO:0030151">
    <property type="term" value="F:molybdenum ion binding"/>
    <property type="evidence" value="ECO:0007669"/>
    <property type="project" value="TreeGrafter"/>
</dbReference>
<dbReference type="InterPro" id="IPR006963">
    <property type="entry name" value="Mopterin_OxRdtase_4Fe-4S_dom"/>
</dbReference>
<feature type="signal peptide" evidence="15">
    <location>
        <begin position="1"/>
        <end position="34"/>
    </location>
</feature>
<evidence type="ECO:0000256" key="8">
    <source>
        <dbReference type="ARBA" id="ARBA00022729"/>
    </source>
</evidence>
<dbReference type="Pfam" id="PF04879">
    <property type="entry name" value="Molybdop_Fe4S4"/>
    <property type="match status" value="1"/>
</dbReference>
<dbReference type="AlphaFoldDB" id="A0A2U2BMR3"/>
<keyword evidence="11" id="KW-0560">Oxidoreductase</keyword>
<dbReference type="InterPro" id="IPR027467">
    <property type="entry name" value="MopterinOxRdtase_cofactor_BS"/>
</dbReference>
<dbReference type="Pfam" id="PF00384">
    <property type="entry name" value="Molybdopterin"/>
    <property type="match status" value="1"/>
</dbReference>
<dbReference type="NCBIfam" id="TIGR01553">
    <property type="entry name" value="formate-DH-alph"/>
    <property type="match status" value="1"/>
</dbReference>
<dbReference type="GO" id="GO:0043546">
    <property type="term" value="F:molybdopterin cofactor binding"/>
    <property type="evidence" value="ECO:0007669"/>
    <property type="project" value="InterPro"/>
</dbReference>
<evidence type="ECO:0000256" key="12">
    <source>
        <dbReference type="ARBA" id="ARBA00023004"/>
    </source>
</evidence>
<dbReference type="PROSITE" id="PS00551">
    <property type="entry name" value="MOLYBDOPTERIN_PROK_1"/>
    <property type="match status" value="1"/>
</dbReference>
<dbReference type="CDD" id="cd02792">
    <property type="entry name" value="MopB_CT_Formate-Dh-Na-like"/>
    <property type="match status" value="1"/>
</dbReference>
<evidence type="ECO:0000259" key="16">
    <source>
        <dbReference type="PROSITE" id="PS51669"/>
    </source>
</evidence>
<evidence type="ECO:0000256" key="9">
    <source>
        <dbReference type="ARBA" id="ARBA00022764"/>
    </source>
</evidence>
<proteinExistence type="inferred from homology"/>
<dbReference type="InterPro" id="IPR006311">
    <property type="entry name" value="TAT_signal"/>
</dbReference>
<keyword evidence="12" id="KW-0408">Iron</keyword>
<evidence type="ECO:0000256" key="1">
    <source>
        <dbReference type="ARBA" id="ARBA00001942"/>
    </source>
</evidence>
<evidence type="ECO:0000256" key="14">
    <source>
        <dbReference type="ARBA" id="ARBA00023027"/>
    </source>
</evidence>
<evidence type="ECO:0000256" key="10">
    <source>
        <dbReference type="ARBA" id="ARBA00022933"/>
    </source>
</evidence>
<dbReference type="SMART" id="SM00926">
    <property type="entry name" value="Molybdop_Fe4S4"/>
    <property type="match status" value="1"/>
</dbReference>
<dbReference type="InterPro" id="IPR006656">
    <property type="entry name" value="Mopterin_OxRdtase"/>
</dbReference>
<evidence type="ECO:0000256" key="3">
    <source>
        <dbReference type="ARBA" id="ARBA00004418"/>
    </source>
</evidence>
<keyword evidence="10" id="KW-0712">Selenocysteine</keyword>
<dbReference type="PANTHER" id="PTHR43598">
    <property type="entry name" value="TUNGSTEN-CONTAINING FORMYLMETHANOFURAN DEHYDROGENASE 2 SUBUNIT B"/>
    <property type="match status" value="1"/>
</dbReference>
<dbReference type="Gene3D" id="2.40.40.20">
    <property type="match status" value="1"/>
</dbReference>
<evidence type="ECO:0000256" key="15">
    <source>
        <dbReference type="SAM" id="SignalP"/>
    </source>
</evidence>
<dbReference type="InterPro" id="IPR009010">
    <property type="entry name" value="Asp_de-COase-like_dom_sf"/>
</dbReference>